<protein>
    <submittedName>
        <fullName evidence="2">Uncharacterized protein</fullName>
    </submittedName>
</protein>
<gene>
    <name evidence="2" type="ORF">ACFOE0_16885</name>
</gene>
<sequence length="205" mass="23295">MKSLITSSSKTHSKQVSIALWNERTNARRRAGGYLPAKTNLDSPHSTQTRPNLQGWVHLKVSIYNCYVLMRKILVFIALLLAASVYAGGDNFPVHITYYEGDGHKFEFTASVSEERKWMDMECEKIFVSGEYDKVKWAKYKRPMSKENHMLALSYLEKASISKEKVYLGYLGSGLQQVAKCTFISKGLIFENYGKPHIMSVHGSI</sequence>
<organism evidence="2 3">
    <name type="scientific">Shewanella submarina</name>
    <dbReference type="NCBI Taxonomy" id="2016376"/>
    <lineage>
        <taxon>Bacteria</taxon>
        <taxon>Pseudomonadati</taxon>
        <taxon>Pseudomonadota</taxon>
        <taxon>Gammaproteobacteria</taxon>
        <taxon>Alteromonadales</taxon>
        <taxon>Shewanellaceae</taxon>
        <taxon>Shewanella</taxon>
    </lineage>
</organism>
<feature type="transmembrane region" description="Helical" evidence="1">
    <location>
        <begin position="69"/>
        <end position="89"/>
    </location>
</feature>
<keyword evidence="1" id="KW-0472">Membrane</keyword>
<evidence type="ECO:0000313" key="2">
    <source>
        <dbReference type="EMBL" id="MFC3139842.1"/>
    </source>
</evidence>
<dbReference type="EMBL" id="JBHRTD010000017">
    <property type="protein sequence ID" value="MFC3139842.1"/>
    <property type="molecule type" value="Genomic_DNA"/>
</dbReference>
<comment type="caution">
    <text evidence="2">The sequence shown here is derived from an EMBL/GenBank/DDBJ whole genome shotgun (WGS) entry which is preliminary data.</text>
</comment>
<name>A0ABV7GL91_9GAMM</name>
<keyword evidence="1" id="KW-1133">Transmembrane helix</keyword>
<keyword evidence="1" id="KW-0812">Transmembrane</keyword>
<reference evidence="3" key="1">
    <citation type="journal article" date="2019" name="Int. J. Syst. Evol. Microbiol.">
        <title>The Global Catalogue of Microorganisms (GCM) 10K type strain sequencing project: providing services to taxonomists for standard genome sequencing and annotation.</title>
        <authorList>
            <consortium name="The Broad Institute Genomics Platform"/>
            <consortium name="The Broad Institute Genome Sequencing Center for Infectious Disease"/>
            <person name="Wu L."/>
            <person name="Ma J."/>
        </authorList>
    </citation>
    <scope>NUCLEOTIDE SEQUENCE [LARGE SCALE GENOMIC DNA]</scope>
    <source>
        <strain evidence="3">KCTC 52277</strain>
    </source>
</reference>
<evidence type="ECO:0000313" key="3">
    <source>
        <dbReference type="Proteomes" id="UP001595621"/>
    </source>
</evidence>
<dbReference type="RefSeq" id="WP_248936332.1">
    <property type="nucleotide sequence ID" value="NZ_JAKILF010000004.1"/>
</dbReference>
<accession>A0ABV7GL91</accession>
<dbReference type="Proteomes" id="UP001595621">
    <property type="component" value="Unassembled WGS sequence"/>
</dbReference>
<evidence type="ECO:0000256" key="1">
    <source>
        <dbReference type="SAM" id="Phobius"/>
    </source>
</evidence>
<proteinExistence type="predicted"/>
<keyword evidence="3" id="KW-1185">Reference proteome</keyword>